<dbReference type="Proteomes" id="UP001256827">
    <property type="component" value="Chromosome"/>
</dbReference>
<keyword evidence="5" id="KW-1185">Reference proteome</keyword>
<keyword evidence="1" id="KW-0238">DNA-binding</keyword>
<accession>A0ABY9SZ72</accession>
<dbReference type="SUPFAM" id="SSF47413">
    <property type="entry name" value="lambda repressor-like DNA-binding domains"/>
    <property type="match status" value="1"/>
</dbReference>
<gene>
    <name evidence="4" type="ORF">RGB73_20740</name>
</gene>
<dbReference type="PANTHER" id="PTHR46558:SF4">
    <property type="entry name" value="DNA-BIDING PHAGE PROTEIN"/>
    <property type="match status" value="1"/>
</dbReference>
<feature type="region of interest" description="Disordered" evidence="2">
    <location>
        <begin position="1"/>
        <end position="22"/>
    </location>
</feature>
<evidence type="ECO:0000256" key="1">
    <source>
        <dbReference type="ARBA" id="ARBA00023125"/>
    </source>
</evidence>
<dbReference type="InterPro" id="IPR010982">
    <property type="entry name" value="Lambda_DNA-bd_dom_sf"/>
</dbReference>
<organism evidence="4 5">
    <name type="scientific">Brevibacillus brevis</name>
    <name type="common">Bacillus brevis</name>
    <dbReference type="NCBI Taxonomy" id="1393"/>
    <lineage>
        <taxon>Bacteria</taxon>
        <taxon>Bacillati</taxon>
        <taxon>Bacillota</taxon>
        <taxon>Bacilli</taxon>
        <taxon>Bacillales</taxon>
        <taxon>Paenibacillaceae</taxon>
        <taxon>Brevibacillus</taxon>
    </lineage>
</organism>
<sequence length="83" mass="9466">MKGNEKKLAPRQNLIKSRKDRGMTQDDLAAMANLSRAMLSNIERGYTLPSLPTAYRIAKVLKRSIEYLFFEDNAQKMSEDKSA</sequence>
<dbReference type="PANTHER" id="PTHR46558">
    <property type="entry name" value="TRACRIPTIONAL REGULATORY PROTEIN-RELATED-RELATED"/>
    <property type="match status" value="1"/>
</dbReference>
<evidence type="ECO:0000313" key="4">
    <source>
        <dbReference type="EMBL" id="WNC13130.1"/>
    </source>
</evidence>
<feature type="domain" description="HTH cro/C1-type" evidence="3">
    <location>
        <begin position="14"/>
        <end position="68"/>
    </location>
</feature>
<reference evidence="4 5" key="1">
    <citation type="submission" date="2023-09" db="EMBL/GenBank/DDBJ databases">
        <title>Complete Genome and Methylome dissection of Bacillus brevis NEB573 original source of BbsI restriction endonuclease.</title>
        <authorList>
            <person name="Fomenkov A."/>
            <person name="Roberts R.D."/>
        </authorList>
    </citation>
    <scope>NUCLEOTIDE SEQUENCE [LARGE SCALE GENOMIC DNA]</scope>
    <source>
        <strain evidence="4 5">NEB573</strain>
    </source>
</reference>
<dbReference type="RefSeq" id="WP_310764621.1">
    <property type="nucleotide sequence ID" value="NZ_CP134050.1"/>
</dbReference>
<dbReference type="Gene3D" id="1.10.260.40">
    <property type="entry name" value="lambda repressor-like DNA-binding domains"/>
    <property type="match status" value="1"/>
</dbReference>
<evidence type="ECO:0000313" key="5">
    <source>
        <dbReference type="Proteomes" id="UP001256827"/>
    </source>
</evidence>
<dbReference type="EMBL" id="CP134050">
    <property type="protein sequence ID" value="WNC13130.1"/>
    <property type="molecule type" value="Genomic_DNA"/>
</dbReference>
<evidence type="ECO:0000256" key="2">
    <source>
        <dbReference type="SAM" id="MobiDB-lite"/>
    </source>
</evidence>
<dbReference type="SMART" id="SM00530">
    <property type="entry name" value="HTH_XRE"/>
    <property type="match status" value="1"/>
</dbReference>
<evidence type="ECO:0000259" key="3">
    <source>
        <dbReference type="PROSITE" id="PS50943"/>
    </source>
</evidence>
<dbReference type="InterPro" id="IPR001387">
    <property type="entry name" value="Cro/C1-type_HTH"/>
</dbReference>
<dbReference type="PROSITE" id="PS50943">
    <property type="entry name" value="HTH_CROC1"/>
    <property type="match status" value="1"/>
</dbReference>
<dbReference type="CDD" id="cd00093">
    <property type="entry name" value="HTH_XRE"/>
    <property type="match status" value="1"/>
</dbReference>
<proteinExistence type="predicted"/>
<protein>
    <submittedName>
        <fullName evidence="4">Helix-turn-helix transcriptional regulator</fullName>
    </submittedName>
</protein>
<name>A0ABY9SZ72_BREBE</name>
<dbReference type="Pfam" id="PF01381">
    <property type="entry name" value="HTH_3"/>
    <property type="match status" value="1"/>
</dbReference>